<dbReference type="AlphaFoldDB" id="A0A541BM78"/>
<name>A0A541BM78_9NOCA</name>
<comment type="caution">
    <text evidence="2">The sequence shown here is derived from an EMBL/GenBank/DDBJ whole genome shotgun (WGS) entry which is preliminary data.</text>
</comment>
<keyword evidence="1" id="KW-0472">Membrane</keyword>
<organism evidence="2 3">
    <name type="scientific">Rhodococcus spelaei</name>
    <dbReference type="NCBI Taxonomy" id="2546320"/>
    <lineage>
        <taxon>Bacteria</taxon>
        <taxon>Bacillati</taxon>
        <taxon>Actinomycetota</taxon>
        <taxon>Actinomycetes</taxon>
        <taxon>Mycobacteriales</taxon>
        <taxon>Nocardiaceae</taxon>
        <taxon>Rhodococcus</taxon>
    </lineage>
</organism>
<protein>
    <submittedName>
        <fullName evidence="2">DUF4233 domain-containing protein</fullName>
    </submittedName>
</protein>
<keyword evidence="3" id="KW-1185">Reference proteome</keyword>
<keyword evidence="1" id="KW-1133">Transmembrane helix</keyword>
<evidence type="ECO:0000313" key="3">
    <source>
        <dbReference type="Proteomes" id="UP000316256"/>
    </source>
</evidence>
<reference evidence="2 3" key="1">
    <citation type="submission" date="2019-06" db="EMBL/GenBank/DDBJ databases">
        <title>Rhodococcus spaelei sp. nov., isolated from a cave.</title>
        <authorList>
            <person name="Lee S.D."/>
        </authorList>
    </citation>
    <scope>NUCLEOTIDE SEQUENCE [LARGE SCALE GENOMIC DNA]</scope>
    <source>
        <strain evidence="2 3">C9-5</strain>
    </source>
</reference>
<sequence>MSTPDQPAPEPGGFKPPAKDPWKSFRGVCSGMLILEAIVVLLAIPAVAKLGDGISGGAVAYILVLAGLMILGCGVQGRSWAIGFDLALQVAMIAGWLVHPVVGALGLLFAAVWVYMLYLRRDIQERIEQGLLPGQRD</sequence>
<gene>
    <name evidence="2" type="ORF">FK531_07850</name>
</gene>
<dbReference type="OrthoDB" id="4773077at2"/>
<feature type="transmembrane region" description="Helical" evidence="1">
    <location>
        <begin position="59"/>
        <end position="77"/>
    </location>
</feature>
<keyword evidence="1" id="KW-0812">Transmembrane</keyword>
<accession>A0A541BM78</accession>
<feature type="transmembrane region" description="Helical" evidence="1">
    <location>
        <begin position="97"/>
        <end position="118"/>
    </location>
</feature>
<feature type="transmembrane region" description="Helical" evidence="1">
    <location>
        <begin position="25"/>
        <end position="47"/>
    </location>
</feature>
<evidence type="ECO:0000313" key="2">
    <source>
        <dbReference type="EMBL" id="TQF73405.1"/>
    </source>
</evidence>
<evidence type="ECO:0000256" key="1">
    <source>
        <dbReference type="SAM" id="Phobius"/>
    </source>
</evidence>
<dbReference type="Pfam" id="PF14017">
    <property type="entry name" value="DUF4233"/>
    <property type="match status" value="1"/>
</dbReference>
<dbReference type="EMBL" id="VIGH01000003">
    <property type="protein sequence ID" value="TQF73405.1"/>
    <property type="molecule type" value="Genomic_DNA"/>
</dbReference>
<dbReference type="Proteomes" id="UP000316256">
    <property type="component" value="Unassembled WGS sequence"/>
</dbReference>
<proteinExistence type="predicted"/>
<dbReference type="RefSeq" id="WP_142097324.1">
    <property type="nucleotide sequence ID" value="NZ_VIGH01000003.1"/>
</dbReference>
<dbReference type="InterPro" id="IPR025327">
    <property type="entry name" value="DUF4233"/>
</dbReference>